<evidence type="ECO:0000313" key="2">
    <source>
        <dbReference type="EMBL" id="CAB0039843.1"/>
    </source>
</evidence>
<evidence type="ECO:0000313" key="3">
    <source>
        <dbReference type="Proteomes" id="UP000479190"/>
    </source>
</evidence>
<feature type="non-terminal residue" evidence="2">
    <location>
        <position position="240"/>
    </location>
</feature>
<protein>
    <submittedName>
        <fullName evidence="2">Uncharacterized protein</fullName>
    </submittedName>
</protein>
<feature type="non-terminal residue" evidence="2">
    <location>
        <position position="1"/>
    </location>
</feature>
<dbReference type="AlphaFoldDB" id="A0A6H5INL1"/>
<name>A0A6H5INL1_9HYME</name>
<keyword evidence="3" id="KW-1185">Reference proteome</keyword>
<feature type="region of interest" description="Disordered" evidence="1">
    <location>
        <begin position="218"/>
        <end position="240"/>
    </location>
</feature>
<dbReference type="EMBL" id="CADCXV010000983">
    <property type="protein sequence ID" value="CAB0039843.1"/>
    <property type="molecule type" value="Genomic_DNA"/>
</dbReference>
<dbReference type="Proteomes" id="UP000479190">
    <property type="component" value="Unassembled WGS sequence"/>
</dbReference>
<evidence type="ECO:0000256" key="1">
    <source>
        <dbReference type="SAM" id="MobiDB-lite"/>
    </source>
</evidence>
<sequence length="240" mass="26545">YIREGNALHTAQRDLSRLRRQMSLKLHCNSWQQQQQCLHIAGRGGARRRSLAPRRACESCLSIQQAPYETKLKKRRNKNTYIRISIVPSCSSSVNGGVLVAVEKNEGDGRSYLQIHRKRYTPSSGQVAAAAAAAVPMVACSVAAAALRHWFSTAAEAAGDWFVRVVVRVYTASPRGLRAREMYRDLGGKIASHTLHRFLYLNSDLKLHKTEIEKIGDTLGGNSPSKEEVNMAGARKKGSC</sequence>
<proteinExistence type="predicted"/>
<gene>
    <name evidence="2" type="ORF">TBRA_LOCUS11581</name>
</gene>
<reference evidence="2 3" key="1">
    <citation type="submission" date="2020-02" db="EMBL/GenBank/DDBJ databases">
        <authorList>
            <person name="Ferguson B K."/>
        </authorList>
    </citation>
    <scope>NUCLEOTIDE SEQUENCE [LARGE SCALE GENOMIC DNA]</scope>
</reference>
<accession>A0A6H5INL1</accession>
<organism evidence="2 3">
    <name type="scientific">Trichogramma brassicae</name>
    <dbReference type="NCBI Taxonomy" id="86971"/>
    <lineage>
        <taxon>Eukaryota</taxon>
        <taxon>Metazoa</taxon>
        <taxon>Ecdysozoa</taxon>
        <taxon>Arthropoda</taxon>
        <taxon>Hexapoda</taxon>
        <taxon>Insecta</taxon>
        <taxon>Pterygota</taxon>
        <taxon>Neoptera</taxon>
        <taxon>Endopterygota</taxon>
        <taxon>Hymenoptera</taxon>
        <taxon>Apocrita</taxon>
        <taxon>Proctotrupomorpha</taxon>
        <taxon>Chalcidoidea</taxon>
        <taxon>Trichogrammatidae</taxon>
        <taxon>Trichogramma</taxon>
    </lineage>
</organism>